<dbReference type="PROSITE" id="PS50931">
    <property type="entry name" value="HTH_LYSR"/>
    <property type="match status" value="1"/>
</dbReference>
<gene>
    <name evidence="6" type="ORF">KYE46_12075</name>
</gene>
<evidence type="ECO:0000313" key="6">
    <source>
        <dbReference type="EMBL" id="QXT38670.1"/>
    </source>
</evidence>
<dbReference type="Proteomes" id="UP000825009">
    <property type="component" value="Chromosome"/>
</dbReference>
<dbReference type="Pfam" id="PF03466">
    <property type="entry name" value="LysR_substrate"/>
    <property type="match status" value="1"/>
</dbReference>
<dbReference type="GO" id="GO:0003700">
    <property type="term" value="F:DNA-binding transcription factor activity"/>
    <property type="evidence" value="ECO:0007669"/>
    <property type="project" value="InterPro"/>
</dbReference>
<dbReference type="RefSeq" id="WP_219000866.1">
    <property type="nucleotide sequence ID" value="NZ_CP079194.1"/>
</dbReference>
<evidence type="ECO:0000256" key="3">
    <source>
        <dbReference type="ARBA" id="ARBA00023125"/>
    </source>
</evidence>
<evidence type="ECO:0000313" key="7">
    <source>
        <dbReference type="Proteomes" id="UP000825009"/>
    </source>
</evidence>
<dbReference type="Pfam" id="PF00126">
    <property type="entry name" value="HTH_1"/>
    <property type="match status" value="1"/>
</dbReference>
<keyword evidence="7" id="KW-1185">Reference proteome</keyword>
<name>A0A8F6TU16_9RHOB</name>
<dbReference type="InterPro" id="IPR000847">
    <property type="entry name" value="LysR_HTH_N"/>
</dbReference>
<organism evidence="6 7">
    <name type="scientific">Gymnodinialimonas ceratoperidinii</name>
    <dbReference type="NCBI Taxonomy" id="2856823"/>
    <lineage>
        <taxon>Bacteria</taxon>
        <taxon>Pseudomonadati</taxon>
        <taxon>Pseudomonadota</taxon>
        <taxon>Alphaproteobacteria</taxon>
        <taxon>Rhodobacterales</taxon>
        <taxon>Paracoccaceae</taxon>
        <taxon>Gymnodinialimonas</taxon>
    </lineage>
</organism>
<dbReference type="GO" id="GO:0006351">
    <property type="term" value="P:DNA-templated transcription"/>
    <property type="evidence" value="ECO:0007669"/>
    <property type="project" value="TreeGrafter"/>
</dbReference>
<evidence type="ECO:0000256" key="1">
    <source>
        <dbReference type="ARBA" id="ARBA00009437"/>
    </source>
</evidence>
<dbReference type="EMBL" id="CP079194">
    <property type="protein sequence ID" value="QXT38670.1"/>
    <property type="molecule type" value="Genomic_DNA"/>
</dbReference>
<dbReference type="InterPro" id="IPR005119">
    <property type="entry name" value="LysR_subst-bd"/>
</dbReference>
<reference evidence="6 7" key="1">
    <citation type="submission" date="2021-07" db="EMBL/GenBank/DDBJ databases">
        <title>A novel Jannaschia species isolated from marine dinoflagellate Ceratoperidinium margalefii.</title>
        <authorList>
            <person name="Jiang Y."/>
            <person name="Li Z."/>
        </authorList>
    </citation>
    <scope>NUCLEOTIDE SEQUENCE [LARGE SCALE GENOMIC DNA]</scope>
    <source>
        <strain evidence="6 7">J12C1-MA-4</strain>
    </source>
</reference>
<dbReference type="PANTHER" id="PTHR30537">
    <property type="entry name" value="HTH-TYPE TRANSCRIPTIONAL REGULATOR"/>
    <property type="match status" value="1"/>
</dbReference>
<feature type="domain" description="HTH lysR-type" evidence="5">
    <location>
        <begin position="1"/>
        <end position="58"/>
    </location>
</feature>
<dbReference type="GO" id="GO:0043565">
    <property type="term" value="F:sequence-specific DNA binding"/>
    <property type="evidence" value="ECO:0007669"/>
    <property type="project" value="TreeGrafter"/>
</dbReference>
<keyword evidence="3" id="KW-0238">DNA-binding</keyword>
<dbReference type="PANTHER" id="PTHR30537:SF3">
    <property type="entry name" value="TRANSCRIPTIONAL REGULATORY PROTEIN"/>
    <property type="match status" value="1"/>
</dbReference>
<protein>
    <submittedName>
        <fullName evidence="6">LysR family transcriptional regulator</fullName>
    </submittedName>
</protein>
<proteinExistence type="inferred from homology"/>
<dbReference type="AlphaFoldDB" id="A0A8F6TU16"/>
<dbReference type="KEGG" id="gce:KYE46_12075"/>
<comment type="similarity">
    <text evidence="1">Belongs to the LysR transcriptional regulatory family.</text>
</comment>
<evidence type="ECO:0000256" key="2">
    <source>
        <dbReference type="ARBA" id="ARBA00023015"/>
    </source>
</evidence>
<evidence type="ECO:0000256" key="4">
    <source>
        <dbReference type="ARBA" id="ARBA00023163"/>
    </source>
</evidence>
<evidence type="ECO:0000259" key="5">
    <source>
        <dbReference type="PROSITE" id="PS50931"/>
    </source>
</evidence>
<keyword evidence="2" id="KW-0805">Transcription regulation</keyword>
<dbReference type="InterPro" id="IPR058163">
    <property type="entry name" value="LysR-type_TF_proteobact-type"/>
</dbReference>
<sequence>MNWDDLRIFLATARAESLTAARGSLRMDPATIARRVARLEASAGTALFLKSPQGYRLTEAGLRLLTHAEEAEAALSRGIGALTGSAEQLSGAIRIGAPDGCATYLLPQVCARIAEKHPGLDLQILALPRIVNLSRREADLAITVSRPKTDRLEGERLSDYKLSLAASKDWLARNGTPQSLSDLKNLRMIGYIPDMIFDAELDYLSTLGVDRVPLASTSVSVQLEMARAGGGLAVVHDFALPAAPELQRVLPDAVALTRTFWLTTHAGPKDARLERITGLLRDGIRAEIARLEAKTAPPQAAATVPRQR</sequence>
<accession>A0A8F6TU16</accession>
<keyword evidence="4" id="KW-0804">Transcription</keyword>